<sequence length="681" mass="73451">MKSLRTALLAGAVLLPSAVMARPMTPEDVARIEYTGTVAVSEDGTRIAYTTFSRPDVTSGEENGSGSQQLFLADGPMQARAYLPEDVGVSGIGFSPDGTMITYLWADEDEKRGVWGVPVAGGAPRKLAGLEDANVLSYAIAPSGESIYLLAAAAPDEDRDDEADLGFNARIYEEEQHFNRLFVAASGTAEVDPEPREIDVPGHVDGMDLAPDGSWMVVTSAPSTLVDDSLVSRKPYIVNLVTGDVRVVDTPGKIDDIEIAPDGSQFSLIAGVDVNDPAATTLHLVDAATATYRALNEGAAEAVVDTEWMADGRLATIVHVGAQSVLRFYSDDGDMLREVDPEGLILTSIEHGGNRLVTEAHSPSHPNELFLFTGNTFQRWTDHNPWLAEIDFGTQTTVTFTARDGQAVEGILIEPVGGVDFGGAPTILDVHGGPEAHESNGWVTGYGNPGQVAAGRGYAVFLPNYRGSTAYGTAFSKQHQGNYTDPEFADLVDAKYALAELGYTDPARVGITGGSYGGYATAWSSTYNSEEFAAGVMFVGISNQISKMGTGDIPLEMYNVHARQWPWEDWTGMLEVSPIYYADRADTPLLILHGEEDTRVSPTQSVELYRHIKIRRPDTPLRLVFYPGEGHGNGMAAARYDYNVRMMEWFDTYLMTGDRDAPIPGPRPALELGEDEEGGED</sequence>
<dbReference type="InterPro" id="IPR001375">
    <property type="entry name" value="Peptidase_S9_cat"/>
</dbReference>
<dbReference type="Gene3D" id="3.40.50.1820">
    <property type="entry name" value="alpha/beta hydrolase"/>
    <property type="match status" value="1"/>
</dbReference>
<dbReference type="AlphaFoldDB" id="A0A4T3F0L6"/>
<evidence type="ECO:0000256" key="3">
    <source>
        <dbReference type="SAM" id="SignalP"/>
    </source>
</evidence>
<name>A0A4T3F0L6_9SPHN</name>
<evidence type="ECO:0000256" key="1">
    <source>
        <dbReference type="ARBA" id="ARBA00022801"/>
    </source>
</evidence>
<dbReference type="PANTHER" id="PTHR42776">
    <property type="entry name" value="SERINE PEPTIDASE S9 FAMILY MEMBER"/>
    <property type="match status" value="1"/>
</dbReference>
<protein>
    <submittedName>
        <fullName evidence="5">S9 family peptidase</fullName>
    </submittedName>
</protein>
<dbReference type="GO" id="GO:0004252">
    <property type="term" value="F:serine-type endopeptidase activity"/>
    <property type="evidence" value="ECO:0007669"/>
    <property type="project" value="TreeGrafter"/>
</dbReference>
<proteinExistence type="predicted"/>
<dbReference type="Proteomes" id="UP000309389">
    <property type="component" value="Unassembled WGS sequence"/>
</dbReference>
<dbReference type="SUPFAM" id="SSF82171">
    <property type="entry name" value="DPP6 N-terminal domain-like"/>
    <property type="match status" value="1"/>
</dbReference>
<keyword evidence="6" id="KW-1185">Reference proteome</keyword>
<evidence type="ECO:0000259" key="4">
    <source>
        <dbReference type="Pfam" id="PF00326"/>
    </source>
</evidence>
<dbReference type="PANTHER" id="PTHR42776:SF27">
    <property type="entry name" value="DIPEPTIDYL PEPTIDASE FAMILY MEMBER 6"/>
    <property type="match status" value="1"/>
</dbReference>
<keyword evidence="1" id="KW-0378">Hydrolase</keyword>
<dbReference type="InterPro" id="IPR011042">
    <property type="entry name" value="6-blade_b-propeller_TolB-like"/>
</dbReference>
<feature type="chain" id="PRO_5020700129" evidence="3">
    <location>
        <begin position="22"/>
        <end position="681"/>
    </location>
</feature>
<dbReference type="Pfam" id="PF00326">
    <property type="entry name" value="Peptidase_S9"/>
    <property type="match status" value="1"/>
</dbReference>
<dbReference type="InterPro" id="IPR029058">
    <property type="entry name" value="AB_hydrolase_fold"/>
</dbReference>
<feature type="domain" description="Peptidase S9 prolyl oligopeptidase catalytic" evidence="4">
    <location>
        <begin position="451"/>
        <end position="654"/>
    </location>
</feature>
<keyword evidence="3" id="KW-0732">Signal</keyword>
<dbReference type="OrthoDB" id="1094230at2"/>
<dbReference type="RefSeq" id="WP_136694209.1">
    <property type="nucleotide sequence ID" value="NZ_SSHH01000003.1"/>
</dbReference>
<dbReference type="SUPFAM" id="SSF53474">
    <property type="entry name" value="alpha/beta-Hydrolases"/>
    <property type="match status" value="1"/>
</dbReference>
<evidence type="ECO:0000313" key="6">
    <source>
        <dbReference type="Proteomes" id="UP000309389"/>
    </source>
</evidence>
<feature type="signal peptide" evidence="3">
    <location>
        <begin position="1"/>
        <end position="21"/>
    </location>
</feature>
<gene>
    <name evidence="5" type="ORF">E5222_13035</name>
</gene>
<dbReference type="EMBL" id="SSHH01000003">
    <property type="protein sequence ID" value="TIX49732.1"/>
    <property type="molecule type" value="Genomic_DNA"/>
</dbReference>
<feature type="compositionally biased region" description="Acidic residues" evidence="2">
    <location>
        <begin position="672"/>
        <end position="681"/>
    </location>
</feature>
<evidence type="ECO:0000313" key="5">
    <source>
        <dbReference type="EMBL" id="TIX49732.1"/>
    </source>
</evidence>
<feature type="region of interest" description="Disordered" evidence="2">
    <location>
        <begin position="661"/>
        <end position="681"/>
    </location>
</feature>
<accession>A0A4T3F0L6</accession>
<comment type="caution">
    <text evidence="5">The sequence shown here is derived from an EMBL/GenBank/DDBJ whole genome shotgun (WGS) entry which is preliminary data.</text>
</comment>
<dbReference type="Gene3D" id="2.120.10.30">
    <property type="entry name" value="TolB, C-terminal domain"/>
    <property type="match status" value="1"/>
</dbReference>
<organism evidence="5 6">
    <name type="scientific">Alteraurantiacibacter aquimixticola</name>
    <dbReference type="NCBI Taxonomy" id="2489173"/>
    <lineage>
        <taxon>Bacteria</taxon>
        <taxon>Pseudomonadati</taxon>
        <taxon>Pseudomonadota</taxon>
        <taxon>Alphaproteobacteria</taxon>
        <taxon>Sphingomonadales</taxon>
        <taxon>Erythrobacteraceae</taxon>
        <taxon>Alteraurantiacibacter</taxon>
    </lineage>
</organism>
<evidence type="ECO:0000256" key="2">
    <source>
        <dbReference type="SAM" id="MobiDB-lite"/>
    </source>
</evidence>
<reference evidence="5 6" key="1">
    <citation type="submission" date="2019-04" db="EMBL/GenBank/DDBJ databases">
        <title>Altererythrobacter aquimixticola sp. nov., isolated from sediment of junction between the ocean and a freshwater spring.</title>
        <authorList>
            <person name="Yoon J.-H."/>
        </authorList>
    </citation>
    <scope>NUCLEOTIDE SEQUENCE [LARGE SCALE GENOMIC DNA]</scope>
    <source>
        <strain evidence="5 6">SSKS-13</strain>
    </source>
</reference>
<dbReference type="GO" id="GO:0006508">
    <property type="term" value="P:proteolysis"/>
    <property type="evidence" value="ECO:0007669"/>
    <property type="project" value="InterPro"/>
</dbReference>